<gene>
    <name evidence="2" type="ORF">L3Y34_008821</name>
    <name evidence="3" type="ORF">L5515_008661</name>
</gene>
<protein>
    <submittedName>
        <fullName evidence="3">Uncharacterized protein</fullName>
    </submittedName>
</protein>
<dbReference type="EMBL" id="CP090895">
    <property type="protein sequence ID" value="ULT90766.1"/>
    <property type="molecule type" value="Genomic_DNA"/>
</dbReference>
<evidence type="ECO:0000256" key="1">
    <source>
        <dbReference type="SAM" id="MobiDB-lite"/>
    </source>
</evidence>
<dbReference type="EMBL" id="CP092624">
    <property type="protein sequence ID" value="UMM36547.1"/>
    <property type="molecule type" value="Genomic_DNA"/>
</dbReference>
<evidence type="ECO:0000313" key="4">
    <source>
        <dbReference type="Proteomes" id="UP000827892"/>
    </source>
</evidence>
<accession>A0AAE9JL77</accession>
<evidence type="ECO:0000313" key="3">
    <source>
        <dbReference type="EMBL" id="UMM36547.1"/>
    </source>
</evidence>
<evidence type="ECO:0000313" key="2">
    <source>
        <dbReference type="EMBL" id="ULT90766.1"/>
    </source>
</evidence>
<reference evidence="3 5" key="2">
    <citation type="submission" date="2022-04" db="EMBL/GenBank/DDBJ databases">
        <title>Chromosome-level reference genomes for two strains of Caenorhabditis briggsae: an improved platform for comparative genomics.</title>
        <authorList>
            <person name="Stevens L."/>
            <person name="Andersen E."/>
        </authorList>
    </citation>
    <scope>NUCLEOTIDE SEQUENCE [LARGE SCALE GENOMIC DNA]</scope>
    <source>
        <strain evidence="3">VX34</strain>
        <tissue evidence="3">Whole-organism</tissue>
    </source>
</reference>
<evidence type="ECO:0000313" key="5">
    <source>
        <dbReference type="Proteomes" id="UP000829354"/>
    </source>
</evidence>
<dbReference type="Proteomes" id="UP000827892">
    <property type="component" value="Chromosome V"/>
</dbReference>
<reference evidence="2 4" key="1">
    <citation type="submission" date="2022-02" db="EMBL/GenBank/DDBJ databases">
        <title>Chromosome-level reference genomes for two strains of Caenorhabditis briggsae: an improved platform for comparative genomics.</title>
        <authorList>
            <person name="Stevens L."/>
            <person name="Andersen E.C."/>
        </authorList>
    </citation>
    <scope>NUCLEOTIDE SEQUENCE [LARGE SCALE GENOMIC DNA]</scope>
    <source>
        <strain evidence="2">QX1410_ONT</strain>
        <tissue evidence="2">Whole-organism</tissue>
    </source>
</reference>
<dbReference type="Proteomes" id="UP000829354">
    <property type="component" value="Chromosome V"/>
</dbReference>
<proteinExistence type="predicted"/>
<feature type="region of interest" description="Disordered" evidence="1">
    <location>
        <begin position="1"/>
        <end position="27"/>
    </location>
</feature>
<organism evidence="3 5">
    <name type="scientific">Caenorhabditis briggsae</name>
    <dbReference type="NCBI Taxonomy" id="6238"/>
    <lineage>
        <taxon>Eukaryota</taxon>
        <taxon>Metazoa</taxon>
        <taxon>Ecdysozoa</taxon>
        <taxon>Nematoda</taxon>
        <taxon>Chromadorea</taxon>
        <taxon>Rhabditida</taxon>
        <taxon>Rhabditina</taxon>
        <taxon>Rhabditomorpha</taxon>
        <taxon>Rhabditoidea</taxon>
        <taxon>Rhabditidae</taxon>
        <taxon>Peloderinae</taxon>
        <taxon>Caenorhabditis</taxon>
    </lineage>
</organism>
<keyword evidence="5" id="KW-1185">Reference proteome</keyword>
<dbReference type="AlphaFoldDB" id="A0AAE9JL77"/>
<sequence>MHPCCCHPRSPSYESVDIEPPSLSLSQSEPSESVVLIIFQSDLPPSHSYLDCHRSSHHSLTLPKRTRHCSSRRKLMEST</sequence>
<name>A0AAE9JL77_CAEBR</name>